<keyword evidence="3" id="KW-1185">Reference proteome</keyword>
<evidence type="ECO:0000313" key="3">
    <source>
        <dbReference type="Proteomes" id="UP000291343"/>
    </source>
</evidence>
<dbReference type="Proteomes" id="UP000291343">
    <property type="component" value="Unassembled WGS sequence"/>
</dbReference>
<dbReference type="OrthoDB" id="6513042at2759"/>
<evidence type="ECO:0000313" key="2">
    <source>
        <dbReference type="EMBL" id="RZF46488.1"/>
    </source>
</evidence>
<dbReference type="InterPro" id="IPR047187">
    <property type="entry name" value="SF1_C_Upf1"/>
</dbReference>
<dbReference type="InterPro" id="IPR041679">
    <property type="entry name" value="DNA2/NAM7-like_C"/>
</dbReference>
<proteinExistence type="predicted"/>
<sequence>MDFPWPVLDKPMLFYVTQGQEEIAGSGTSYLNRTEAANVEKLTTRFLRCGVKPDQIGVITPYEGQRATLQRLLMLVVESRRYVRHVHEHANWNGHVAETCLRAFGRYVADGIVRACKHVQTGSSASSYQHKARSKMASVDAFQGREKDLIIMSCVRSNEHQGIGFLNDPRPTVVEPSVELLQGAKSAGGGAADQSEGVDDPVRQAKQIVNVSNPGTHFMSTSTYDAREAIIPGSIYDRSGNTSAPQTHYMARPGNHDLFEIKIKS</sequence>
<dbReference type="Pfam" id="PF13087">
    <property type="entry name" value="AAA_12"/>
    <property type="match status" value="1"/>
</dbReference>
<evidence type="ECO:0000259" key="1">
    <source>
        <dbReference type="Pfam" id="PF13087"/>
    </source>
</evidence>
<dbReference type="EMBL" id="QKKF02006189">
    <property type="protein sequence ID" value="RZF46488.1"/>
    <property type="molecule type" value="Genomic_DNA"/>
</dbReference>
<name>A0A482XME2_LAOST</name>
<accession>A0A482XME2</accession>
<dbReference type="CDD" id="cd18808">
    <property type="entry name" value="SF1_C_Upf1"/>
    <property type="match status" value="1"/>
</dbReference>
<organism evidence="2 3">
    <name type="scientific">Laodelphax striatellus</name>
    <name type="common">Small brown planthopper</name>
    <name type="synonym">Delphax striatella</name>
    <dbReference type="NCBI Taxonomy" id="195883"/>
    <lineage>
        <taxon>Eukaryota</taxon>
        <taxon>Metazoa</taxon>
        <taxon>Ecdysozoa</taxon>
        <taxon>Arthropoda</taxon>
        <taxon>Hexapoda</taxon>
        <taxon>Insecta</taxon>
        <taxon>Pterygota</taxon>
        <taxon>Neoptera</taxon>
        <taxon>Paraneoptera</taxon>
        <taxon>Hemiptera</taxon>
        <taxon>Auchenorrhyncha</taxon>
        <taxon>Fulgoroidea</taxon>
        <taxon>Delphacidae</taxon>
        <taxon>Criomorphinae</taxon>
        <taxon>Laodelphax</taxon>
    </lineage>
</organism>
<gene>
    <name evidence="2" type="ORF">LSTR_LSTR007604</name>
</gene>
<dbReference type="InterPro" id="IPR045055">
    <property type="entry name" value="DNA2/NAM7-like"/>
</dbReference>
<dbReference type="STRING" id="195883.A0A482XME2"/>
<dbReference type="SUPFAM" id="SSF52540">
    <property type="entry name" value="P-loop containing nucleoside triphosphate hydrolases"/>
    <property type="match status" value="1"/>
</dbReference>
<reference evidence="2 3" key="1">
    <citation type="journal article" date="2017" name="Gigascience">
        <title>Genome sequence of the small brown planthopper, Laodelphax striatellus.</title>
        <authorList>
            <person name="Zhu J."/>
            <person name="Jiang F."/>
            <person name="Wang X."/>
            <person name="Yang P."/>
            <person name="Bao Y."/>
            <person name="Zhao W."/>
            <person name="Wang W."/>
            <person name="Lu H."/>
            <person name="Wang Q."/>
            <person name="Cui N."/>
            <person name="Li J."/>
            <person name="Chen X."/>
            <person name="Luo L."/>
            <person name="Yu J."/>
            <person name="Kang L."/>
            <person name="Cui F."/>
        </authorList>
    </citation>
    <scope>NUCLEOTIDE SEQUENCE [LARGE SCALE GENOMIC DNA]</scope>
    <source>
        <strain evidence="2">Lst14</strain>
    </source>
</reference>
<dbReference type="GO" id="GO:0005737">
    <property type="term" value="C:cytoplasm"/>
    <property type="evidence" value="ECO:0007669"/>
    <property type="project" value="TreeGrafter"/>
</dbReference>
<dbReference type="InterPro" id="IPR027417">
    <property type="entry name" value="P-loop_NTPase"/>
</dbReference>
<dbReference type="Gene3D" id="3.40.50.300">
    <property type="entry name" value="P-loop containing nucleotide triphosphate hydrolases"/>
    <property type="match status" value="1"/>
</dbReference>
<dbReference type="InParanoid" id="A0A482XME2"/>
<dbReference type="PANTHER" id="PTHR10887">
    <property type="entry name" value="DNA2/NAM7 HELICASE FAMILY"/>
    <property type="match status" value="1"/>
</dbReference>
<dbReference type="GO" id="GO:0000184">
    <property type="term" value="P:nuclear-transcribed mRNA catabolic process, nonsense-mediated decay"/>
    <property type="evidence" value="ECO:0007669"/>
    <property type="project" value="TreeGrafter"/>
</dbReference>
<dbReference type="AlphaFoldDB" id="A0A482XME2"/>
<comment type="caution">
    <text evidence="2">The sequence shown here is derived from an EMBL/GenBank/DDBJ whole genome shotgun (WGS) entry which is preliminary data.</text>
</comment>
<protein>
    <recommendedName>
        <fullName evidence="1">DNA2/NAM7 helicase-like C-terminal domain-containing protein</fullName>
    </recommendedName>
</protein>
<dbReference type="SMR" id="A0A482XME2"/>
<feature type="domain" description="DNA2/NAM7 helicase-like C-terminal" evidence="1">
    <location>
        <begin position="6"/>
        <end position="171"/>
    </location>
</feature>
<dbReference type="PANTHER" id="PTHR10887:SF364">
    <property type="entry name" value="REGULATOR OF NONSENSE TRANSCRIPTS 1"/>
    <property type="match status" value="1"/>
</dbReference>
<dbReference type="GO" id="GO:0003724">
    <property type="term" value="F:RNA helicase activity"/>
    <property type="evidence" value="ECO:0007669"/>
    <property type="project" value="TreeGrafter"/>
</dbReference>